<feature type="compositionally biased region" description="Basic and acidic residues" evidence="1">
    <location>
        <begin position="911"/>
        <end position="924"/>
    </location>
</feature>
<dbReference type="EnsemblMetazoa" id="XM_014387298.2">
    <property type="protein sequence ID" value="XP_014242784.1"/>
    <property type="gene ID" value="LOC106662874"/>
</dbReference>
<reference evidence="2" key="1">
    <citation type="submission" date="2022-01" db="UniProtKB">
        <authorList>
            <consortium name="EnsemblMetazoa"/>
        </authorList>
    </citation>
    <scope>IDENTIFICATION</scope>
</reference>
<keyword evidence="3" id="KW-1185">Reference proteome</keyword>
<feature type="compositionally biased region" description="Basic and acidic residues" evidence="1">
    <location>
        <begin position="73"/>
        <end position="84"/>
    </location>
</feature>
<dbReference type="EnsemblMetazoa" id="XM_014387300.2">
    <property type="protein sequence ID" value="XP_014242786.1"/>
    <property type="gene ID" value="LOC106662874"/>
</dbReference>
<evidence type="ECO:0000313" key="3">
    <source>
        <dbReference type="Proteomes" id="UP000494040"/>
    </source>
</evidence>
<feature type="compositionally biased region" description="Gly residues" evidence="1">
    <location>
        <begin position="1"/>
        <end position="10"/>
    </location>
</feature>
<feature type="compositionally biased region" description="Polar residues" evidence="1">
    <location>
        <begin position="557"/>
        <end position="572"/>
    </location>
</feature>
<feature type="region of interest" description="Disordered" evidence="1">
    <location>
        <begin position="417"/>
        <end position="548"/>
    </location>
</feature>
<dbReference type="GeneID" id="106662874"/>
<feature type="region of interest" description="Disordered" evidence="1">
    <location>
        <begin position="1"/>
        <end position="165"/>
    </location>
</feature>
<feature type="compositionally biased region" description="Basic and acidic residues" evidence="1">
    <location>
        <begin position="381"/>
        <end position="391"/>
    </location>
</feature>
<dbReference type="RefSeq" id="XP_014242785.1">
    <property type="nucleotide sequence ID" value="XM_014387299.2"/>
</dbReference>
<evidence type="ECO:0000256" key="1">
    <source>
        <dbReference type="SAM" id="MobiDB-lite"/>
    </source>
</evidence>
<feature type="compositionally biased region" description="Basic and acidic residues" evidence="1">
    <location>
        <begin position="32"/>
        <end position="47"/>
    </location>
</feature>
<dbReference type="Proteomes" id="UP000494040">
    <property type="component" value="Unassembled WGS sequence"/>
</dbReference>
<dbReference type="OrthoDB" id="6428710at2759"/>
<protein>
    <submittedName>
        <fullName evidence="2">Uncharacterized protein</fullName>
    </submittedName>
</protein>
<feature type="compositionally biased region" description="Polar residues" evidence="1">
    <location>
        <begin position="945"/>
        <end position="964"/>
    </location>
</feature>
<evidence type="ECO:0000313" key="2">
    <source>
        <dbReference type="EnsemblMetazoa" id="XP_014242785.1"/>
    </source>
</evidence>
<feature type="compositionally biased region" description="Low complexity" evidence="1">
    <location>
        <begin position="504"/>
        <end position="514"/>
    </location>
</feature>
<feature type="compositionally biased region" description="Polar residues" evidence="1">
    <location>
        <begin position="515"/>
        <end position="530"/>
    </location>
</feature>
<dbReference type="OMA" id="PIIPMRE"/>
<dbReference type="RefSeq" id="XP_014242787.1">
    <property type="nucleotide sequence ID" value="XM_014387301.2"/>
</dbReference>
<proteinExistence type="predicted"/>
<dbReference type="EnsemblMetazoa" id="XM_014387301.2">
    <property type="protein sequence ID" value="XP_014242787.1"/>
    <property type="gene ID" value="LOC106662874"/>
</dbReference>
<feature type="region of interest" description="Disordered" evidence="1">
    <location>
        <begin position="823"/>
        <end position="876"/>
    </location>
</feature>
<feature type="region of interest" description="Disordered" evidence="1">
    <location>
        <begin position="279"/>
        <end position="405"/>
    </location>
</feature>
<dbReference type="RefSeq" id="XP_014242786.1">
    <property type="nucleotide sequence ID" value="XM_014387300.2"/>
</dbReference>
<feature type="compositionally biased region" description="Basic and acidic residues" evidence="1">
    <location>
        <begin position="417"/>
        <end position="439"/>
    </location>
</feature>
<feature type="compositionally biased region" description="Basic and acidic residues" evidence="1">
    <location>
        <begin position="862"/>
        <end position="876"/>
    </location>
</feature>
<feature type="compositionally biased region" description="Polar residues" evidence="1">
    <location>
        <begin position="332"/>
        <end position="351"/>
    </location>
</feature>
<name>A0A8I6RB78_CIMLE</name>
<organism evidence="2 3">
    <name type="scientific">Cimex lectularius</name>
    <name type="common">Bed bug</name>
    <name type="synonym">Acanthia lectularia</name>
    <dbReference type="NCBI Taxonomy" id="79782"/>
    <lineage>
        <taxon>Eukaryota</taxon>
        <taxon>Metazoa</taxon>
        <taxon>Ecdysozoa</taxon>
        <taxon>Arthropoda</taxon>
        <taxon>Hexapoda</taxon>
        <taxon>Insecta</taxon>
        <taxon>Pterygota</taxon>
        <taxon>Neoptera</taxon>
        <taxon>Paraneoptera</taxon>
        <taxon>Hemiptera</taxon>
        <taxon>Heteroptera</taxon>
        <taxon>Panheteroptera</taxon>
        <taxon>Cimicomorpha</taxon>
        <taxon>Cimicidae</taxon>
        <taxon>Cimex</taxon>
    </lineage>
</organism>
<dbReference type="EnsemblMetazoa" id="XM_014387299.2">
    <property type="protein sequence ID" value="XP_014242785.1"/>
    <property type="gene ID" value="LOC106662874"/>
</dbReference>
<feature type="region of interest" description="Disordered" evidence="1">
    <location>
        <begin position="556"/>
        <end position="575"/>
    </location>
</feature>
<feature type="compositionally biased region" description="Basic and acidic residues" evidence="1">
    <location>
        <begin position="144"/>
        <end position="163"/>
    </location>
</feature>
<dbReference type="AlphaFoldDB" id="A0A8I6RB78"/>
<accession>A0A8I6RB78</accession>
<feature type="compositionally biased region" description="Polar residues" evidence="1">
    <location>
        <begin position="304"/>
        <end position="313"/>
    </location>
</feature>
<dbReference type="RefSeq" id="XP_014242784.1">
    <property type="nucleotide sequence ID" value="XM_014387298.2"/>
</dbReference>
<feature type="compositionally biased region" description="Basic and acidic residues" evidence="1">
    <location>
        <begin position="824"/>
        <end position="855"/>
    </location>
</feature>
<feature type="compositionally biased region" description="Polar residues" evidence="1">
    <location>
        <begin position="49"/>
        <end position="59"/>
    </location>
</feature>
<feature type="region of interest" description="Disordered" evidence="1">
    <location>
        <begin position="911"/>
        <end position="1044"/>
    </location>
</feature>
<dbReference type="KEGG" id="clec:106662874"/>
<sequence>MEGKPGNAGGDGKKKGFAPFASLEDLSDESPPDDKCRLTLPGIKEDQTPAGSGSGQRPSITPRIDISRASSSSHHDDSSPERELFAGVEGASGSKIGLGFSEEMAMELRSSTEELDFQDPEEEKKTRRKKLHHQQQAVGFKHVTKYDLEAQSEKESQERKDSACSEGGLLLLGGRTSRLSSIGSVASGGSVASHVSGGSGVSGNSHLSAASRVSGQSHLSAVSNYSKASRCSSPHRMLLETSFCGPKPIPTVSLEAEYPPNESVEATLLARKTDITGAVLPPDESIKMPASSTNKAFTGKATLNVRSGSSKSGNLEVRTKPRSASERLSKPSGGTHSVQPRSSSARANLKQSRPKPKKDEDALVRIIPLHGSIDEPEDADQSDKEEEKTEETAADPDAFTPDYGIYIPLKGPIIDYSKTDEAKQTKPKLESTKSNKPEIEESDLVRFISLHGDDDEEIQREKTENAKKYSFRNGQNVQFKPWPDDSHANAQREKQVPKKPRSPEPTSKSSKPTTLNISSKNGRPAQSMTQLPREESKTPSPAASFARGVNLFRRSSDSYGSCKKSTLASGSSDRLKKDVRNKSMFSAFFKKNVKEIPPPTHQKRSAHEKTSIDPNITNVEFKFKHENVDSIIIPLHSPDSITEPLMKYDPEAISVVEETEVKPKKNVQKEYYEQKSPIMPLSENHISGKSIVIVDVSKEDRKEIVKDTPAVVAIPQPIAQEKTHSKKIERLELEDLEYEPRVRKSISHSSTKEIEEEKVVKVQKEETQSSENIIKPLESGVIVKKKEEVETVKIEKLQVEVVQDPIRIVKTSKTPMESLVISPSEEKPLLEEMISDRSQGDEVIKDETEERRSSESEVEQLPVEKPKEECDEERKGLFLQTDSVEEELPYVPTTLPQERSVAMPIIPIRQRMSEVKTCPVERPRSTTPIQPSNLEEYAATHDGTKPSQSEKMQITLPRTDSLGRSRSPGKPKPWMQFAEECLQSPKETRKGKTTKSPPPNTPPPLPPRSSGPSSQWVMFDEQPERRRTPRRITTLPLRQQQSSSSVVYSYVNPEECSCECHESQGKVISAQCLTDSEQCSYKKGSRTEKEKRYRT</sequence>
<feature type="compositionally biased region" description="Pro residues" evidence="1">
    <location>
        <begin position="996"/>
        <end position="1009"/>
    </location>
</feature>
<feature type="compositionally biased region" description="Low complexity" evidence="1">
    <location>
        <begin position="1031"/>
        <end position="1044"/>
    </location>
</feature>
<feature type="compositionally biased region" description="Basic and acidic residues" evidence="1">
    <location>
        <begin position="482"/>
        <end position="496"/>
    </location>
</feature>
<feature type="compositionally biased region" description="Basic and acidic residues" evidence="1">
    <location>
        <begin position="317"/>
        <end position="329"/>
    </location>
</feature>
<feature type="region of interest" description="Disordered" evidence="1">
    <location>
        <begin position="590"/>
        <end position="610"/>
    </location>
</feature>